<dbReference type="InterPro" id="IPR008948">
    <property type="entry name" value="L-Aspartase-like"/>
</dbReference>
<keyword evidence="1" id="KW-0456">Lyase</keyword>
<dbReference type="Gene3D" id="1.20.200.10">
    <property type="entry name" value="Fumarase/aspartase (Central domain)"/>
    <property type="match status" value="1"/>
</dbReference>
<sequence>MNRTTAFDAASAGPHRVGDGPLDIDAVRAIAREDLPVQLSPAAEQRMAVARTVVDRHLAEGRPVYGMTRGLGPQVTKSVPAEALAEFSRLTVLGRAQSVGPRFSRTATRATLLIRAASMAAGGAGVRPELARFLLELLNRKLHPVIPSIGSIGASDLCQLAHIGLVVIGEGEAELDGAVMPGAEALRRAGLAPMALAPKEGLALCSANSATAARAALALAWARDLALLADLAAALSMEGFRANLSPLDPRVAAARPQPGQAASAAHLLRLLDGSALMQPGSARRLQDPLSFRCVSQVHGSFSVALAQAEQALLPELNGAGDNPLVLPEADLILSNGNFHTPALALAFDAAAIGLAQAANLAVARFGRMMARRLTDLPDLLTREPPPSVGFGPMTKTTEALAAEIRFAANPVAADQRQSAEGIEDDTTNAPLAVTKFETALERYALLIACELIVGAEAVDHARPPALGAGPKLAHEAVRELVAPLASDRPYGTEIEAVCEKLLRSGVLAGRVADKLGRG</sequence>
<keyword evidence="2" id="KW-1185">Reference proteome</keyword>
<reference evidence="1 2" key="1">
    <citation type="submission" date="2019-08" db="EMBL/GenBank/DDBJ databases">
        <title>Hyperibacter terrae gen. nov., sp. nov. and Hyperibacter viscosus sp. nov., two new members in the family Rhodospirillaceae isolated from the rhizosphere of Hypericum perforatum.</title>
        <authorList>
            <person name="Noviana Z."/>
        </authorList>
    </citation>
    <scope>NUCLEOTIDE SEQUENCE [LARGE SCALE GENOMIC DNA]</scope>
    <source>
        <strain evidence="1 2">R5959</strain>
    </source>
</reference>
<gene>
    <name evidence="1" type="ORF">FRZ61_16310</name>
</gene>
<dbReference type="RefSeq" id="WP_151116431.1">
    <property type="nucleotide sequence ID" value="NZ_CP042582.1"/>
</dbReference>
<organism evidence="1 2">
    <name type="scientific">Hypericibacter adhaerens</name>
    <dbReference type="NCBI Taxonomy" id="2602016"/>
    <lineage>
        <taxon>Bacteria</taxon>
        <taxon>Pseudomonadati</taxon>
        <taxon>Pseudomonadota</taxon>
        <taxon>Alphaproteobacteria</taxon>
        <taxon>Rhodospirillales</taxon>
        <taxon>Dongiaceae</taxon>
        <taxon>Hypericibacter</taxon>
    </lineage>
</organism>
<evidence type="ECO:0000313" key="1">
    <source>
        <dbReference type="EMBL" id="QEX21702.1"/>
    </source>
</evidence>
<dbReference type="KEGG" id="hadh:FRZ61_16310"/>
<dbReference type="AlphaFoldDB" id="A0A5J6MVM5"/>
<dbReference type="Pfam" id="PF00221">
    <property type="entry name" value="Lyase_aromatic"/>
    <property type="match status" value="1"/>
</dbReference>
<evidence type="ECO:0000313" key="2">
    <source>
        <dbReference type="Proteomes" id="UP000325797"/>
    </source>
</evidence>
<name>A0A5J6MVM5_9PROT</name>
<dbReference type="CDD" id="cd00332">
    <property type="entry name" value="PAL-HAL"/>
    <property type="match status" value="1"/>
</dbReference>
<dbReference type="OrthoDB" id="7285062at2"/>
<dbReference type="Gene3D" id="1.10.275.10">
    <property type="entry name" value="Fumarase/aspartase (N-terminal domain)"/>
    <property type="match status" value="1"/>
</dbReference>
<dbReference type="InterPro" id="IPR001106">
    <property type="entry name" value="Aromatic_Lyase"/>
</dbReference>
<protein>
    <submittedName>
        <fullName evidence="1">Histidine ammonia-lyase</fullName>
    </submittedName>
</protein>
<dbReference type="EMBL" id="CP042582">
    <property type="protein sequence ID" value="QEX21702.1"/>
    <property type="molecule type" value="Genomic_DNA"/>
</dbReference>
<proteinExistence type="predicted"/>
<dbReference type="PANTHER" id="PTHR10362">
    <property type="entry name" value="HISTIDINE AMMONIA-LYASE"/>
    <property type="match status" value="1"/>
</dbReference>
<dbReference type="InterPro" id="IPR024083">
    <property type="entry name" value="Fumarase/histidase_N"/>
</dbReference>
<dbReference type="Proteomes" id="UP000325797">
    <property type="component" value="Chromosome"/>
</dbReference>
<dbReference type="SUPFAM" id="SSF48557">
    <property type="entry name" value="L-aspartase-like"/>
    <property type="match status" value="1"/>
</dbReference>
<accession>A0A5J6MVM5</accession>
<dbReference type="GO" id="GO:0016841">
    <property type="term" value="F:ammonia-lyase activity"/>
    <property type="evidence" value="ECO:0007669"/>
    <property type="project" value="UniProtKB-ARBA"/>
</dbReference>